<reference evidence="3 4" key="1">
    <citation type="journal article" date="2013" name="Genome Announc.">
        <title>Draft Genome Sequence of Rhodococcus rhodnii Strain LMG5362, a Symbiont of Rhodnius prolixus (Hemiptera, Reduviidae, Triatominae), the Principle Vector of Trypanosoma cruzi.</title>
        <authorList>
            <person name="Pachebat J.A."/>
            <person name="van Keulen G."/>
            <person name="Whitten M.M."/>
            <person name="Girdwood S."/>
            <person name="Del Sol R."/>
            <person name="Dyson P.J."/>
            <person name="Facey P.D."/>
        </authorList>
    </citation>
    <scope>NUCLEOTIDE SEQUENCE [LARGE SCALE GENOMIC DNA]</scope>
    <source>
        <strain evidence="3 4">LMG 5362</strain>
    </source>
</reference>
<evidence type="ECO:0000259" key="2">
    <source>
        <dbReference type="Pfam" id="PF00496"/>
    </source>
</evidence>
<dbReference type="eggNOG" id="COG0747">
    <property type="taxonomic scope" value="Bacteria"/>
</dbReference>
<sequence length="565" mass="57660">MPRPAGRRTAAVVAAVAVTAGLASACTSDEGEQVPTIGYAIAGDVPTYNPATSTGRWSGALAGLSRVLPGFSYTDPSGSVVADTDIGKAAPVPGDALAVTYSFAESAVWSDGVPMTCDDLVLTWIAHSGRAPEFDVASTAGYRDVDRIDCAPGDKTATVIFGQGRSVADWKSLFGAGEVLPAHVAGAAAGVDDTTAALVDGDADATARIADFWNTGWTLTPGEPVDAARFVASGPYRLEAVDESGVLELVPNDAWWGNRPRTERIEVYPRSADVAALTADGDVEIVDAVGTRSGDLPDGFALTDVVSPAVEQLVLGGGLDDPALRRAFASCVPRDALFAEHGSPGTGAPPASGPGSGVADARFTPRNSLVYGQVAGVADGRYRAGDSAAAADALSGAGSDGATVRIGYRAPDDRRAAVVARIAAACAPAGIVVEDASSPDFTPAALADGAVDAVLGAEGGAQGAAGSQPATRRLQALRSGERANIGGFSSVRYDELVDQLATAASSSARLGLATDAERILWDELPTLPLFDQFRTVAIADGTEAATPNPTETGTGWNMDRWVFRR</sequence>
<dbReference type="EMBL" id="APMY01000079">
    <property type="protein sequence ID" value="EOM75885.1"/>
    <property type="molecule type" value="Genomic_DNA"/>
</dbReference>
<feature type="domain" description="Solute-binding protein family 5" evidence="2">
    <location>
        <begin position="95"/>
        <end position="457"/>
    </location>
</feature>
<dbReference type="PATRIC" id="fig|1273125.3.peg.2668"/>
<feature type="signal peptide" evidence="1">
    <location>
        <begin position="1"/>
        <end position="25"/>
    </location>
</feature>
<dbReference type="Proteomes" id="UP000013525">
    <property type="component" value="Unassembled WGS sequence"/>
</dbReference>
<dbReference type="Gene3D" id="3.10.105.10">
    <property type="entry name" value="Dipeptide-binding Protein, Domain 3"/>
    <property type="match status" value="1"/>
</dbReference>
<dbReference type="GO" id="GO:1904680">
    <property type="term" value="F:peptide transmembrane transporter activity"/>
    <property type="evidence" value="ECO:0007669"/>
    <property type="project" value="TreeGrafter"/>
</dbReference>
<organism evidence="3 4">
    <name type="scientific">Rhodococcus rhodnii LMG 5362</name>
    <dbReference type="NCBI Taxonomy" id="1273125"/>
    <lineage>
        <taxon>Bacteria</taxon>
        <taxon>Bacillati</taxon>
        <taxon>Actinomycetota</taxon>
        <taxon>Actinomycetes</taxon>
        <taxon>Mycobacteriales</taxon>
        <taxon>Nocardiaceae</taxon>
        <taxon>Rhodococcus</taxon>
    </lineage>
</organism>
<accession>R7WKT1</accession>
<dbReference type="RefSeq" id="WP_010838841.1">
    <property type="nucleotide sequence ID" value="NZ_APMY01000079.1"/>
</dbReference>
<feature type="chain" id="PRO_5004448087" evidence="1">
    <location>
        <begin position="26"/>
        <end position="565"/>
    </location>
</feature>
<dbReference type="PANTHER" id="PTHR30290">
    <property type="entry name" value="PERIPLASMIC BINDING COMPONENT OF ABC TRANSPORTER"/>
    <property type="match status" value="1"/>
</dbReference>
<dbReference type="AlphaFoldDB" id="R7WKT1"/>
<dbReference type="InterPro" id="IPR039424">
    <property type="entry name" value="SBP_5"/>
</dbReference>
<dbReference type="PROSITE" id="PS51257">
    <property type="entry name" value="PROKAR_LIPOPROTEIN"/>
    <property type="match status" value="1"/>
</dbReference>
<dbReference type="SUPFAM" id="SSF53850">
    <property type="entry name" value="Periplasmic binding protein-like II"/>
    <property type="match status" value="1"/>
</dbReference>
<gene>
    <name evidence="3" type="ORF">Rrhod_2797</name>
</gene>
<protein>
    <submittedName>
        <fullName evidence="3">Dipeptide-binding protein</fullName>
    </submittedName>
</protein>
<evidence type="ECO:0000256" key="1">
    <source>
        <dbReference type="SAM" id="SignalP"/>
    </source>
</evidence>
<dbReference type="InterPro" id="IPR000914">
    <property type="entry name" value="SBP_5_dom"/>
</dbReference>
<keyword evidence="1" id="KW-0732">Signal</keyword>
<comment type="caution">
    <text evidence="3">The sequence shown here is derived from an EMBL/GenBank/DDBJ whole genome shotgun (WGS) entry which is preliminary data.</text>
</comment>
<dbReference type="GO" id="GO:0015833">
    <property type="term" value="P:peptide transport"/>
    <property type="evidence" value="ECO:0007669"/>
    <property type="project" value="TreeGrafter"/>
</dbReference>
<proteinExistence type="predicted"/>
<evidence type="ECO:0000313" key="4">
    <source>
        <dbReference type="Proteomes" id="UP000013525"/>
    </source>
</evidence>
<dbReference type="Pfam" id="PF00496">
    <property type="entry name" value="SBP_bac_5"/>
    <property type="match status" value="1"/>
</dbReference>
<keyword evidence="4" id="KW-1185">Reference proteome</keyword>
<name>R7WKT1_9NOCA</name>
<dbReference type="PANTHER" id="PTHR30290:SF65">
    <property type="entry name" value="MONOACYL PHOSPHATIDYLINOSITOL TETRAMANNOSIDE-BINDING PROTEIN LPQW-RELATED"/>
    <property type="match status" value="1"/>
</dbReference>
<dbReference type="Gene3D" id="3.40.190.10">
    <property type="entry name" value="Periplasmic binding protein-like II"/>
    <property type="match status" value="1"/>
</dbReference>
<evidence type="ECO:0000313" key="3">
    <source>
        <dbReference type="EMBL" id="EOM75885.1"/>
    </source>
</evidence>
<dbReference type="Gene3D" id="3.90.76.10">
    <property type="entry name" value="Dipeptide-binding Protein, Domain 1"/>
    <property type="match status" value="1"/>
</dbReference>